<protein>
    <recommendedName>
        <fullName evidence="2">ER-bound oxygenase mpaB/mpaB'/Rubber oxygenase catalytic domain-containing protein</fullName>
    </recommendedName>
</protein>
<evidence type="ECO:0000313" key="4">
    <source>
        <dbReference type="Proteomes" id="UP000194632"/>
    </source>
</evidence>
<evidence type="ECO:0000259" key="2">
    <source>
        <dbReference type="Pfam" id="PF09995"/>
    </source>
</evidence>
<proteinExistence type="predicted"/>
<keyword evidence="4" id="KW-1185">Reference proteome</keyword>
<dbReference type="Proteomes" id="UP000194632">
    <property type="component" value="Unassembled WGS sequence"/>
</dbReference>
<sequence>MAERTRTGADLPEQHLRPAEPSALAPDSATVRAVSDWRILAVAPAALVLQTSHPVIGAGVAQHSIYTVDPILRFQRSFWQTLGLAFYGSDYGRDVRALHKPIGGVDHQGRRYHAWHGDGYFFVLATAMWAIETVAERFDKIPLSPAQRHDVYDGIKQMARLAGAPEPSIPATLVDYDRYFADTMAKLEDHPAAQQLHGTVADIPVPAALPGALVPLWRPMARRVLGPVAVLLTVGLTPAQHRAVLGWEWSERDERKLAGLIGVAQVVHRVLPTPLRQITRTMALRRRAEFHRQISDAAAVAASTSTV</sequence>
<evidence type="ECO:0000313" key="3">
    <source>
        <dbReference type="EMBL" id="OUC76134.1"/>
    </source>
</evidence>
<dbReference type="PANTHER" id="PTHR36151:SF3">
    <property type="entry name" value="ER-BOUND OXYGENASE MPAB_MPAB'_RUBBER OXYGENASE CATALYTIC DOMAIN-CONTAINING PROTEIN"/>
    <property type="match status" value="1"/>
</dbReference>
<dbReference type="AlphaFoldDB" id="A0A243Q444"/>
<feature type="compositionally biased region" description="Basic and acidic residues" evidence="1">
    <location>
        <begin position="1"/>
        <end position="18"/>
    </location>
</feature>
<name>A0A243Q444_9ACTN</name>
<organism evidence="3 4">
    <name type="scientific">Gordonia lacunae</name>
    <dbReference type="NCBI Taxonomy" id="417102"/>
    <lineage>
        <taxon>Bacteria</taxon>
        <taxon>Bacillati</taxon>
        <taxon>Actinomycetota</taxon>
        <taxon>Actinomycetes</taxon>
        <taxon>Mycobacteriales</taxon>
        <taxon>Gordoniaceae</taxon>
        <taxon>Gordonia</taxon>
    </lineage>
</organism>
<accession>A0A243Q444</accession>
<gene>
    <name evidence="3" type="ORF">CA982_23445</name>
</gene>
<comment type="caution">
    <text evidence="3">The sequence shown here is derived from an EMBL/GenBank/DDBJ whole genome shotgun (WGS) entry which is preliminary data.</text>
</comment>
<feature type="domain" description="ER-bound oxygenase mpaB/mpaB'/Rubber oxygenase catalytic" evidence="2">
    <location>
        <begin position="32"/>
        <end position="264"/>
    </location>
</feature>
<dbReference type="PANTHER" id="PTHR36151">
    <property type="entry name" value="BLR2777 PROTEIN"/>
    <property type="match status" value="1"/>
</dbReference>
<dbReference type="Pfam" id="PF09995">
    <property type="entry name" value="MPAB_Lcp_cat"/>
    <property type="match status" value="1"/>
</dbReference>
<dbReference type="STRING" id="417102.CA982_23445"/>
<dbReference type="GO" id="GO:0016491">
    <property type="term" value="F:oxidoreductase activity"/>
    <property type="evidence" value="ECO:0007669"/>
    <property type="project" value="InterPro"/>
</dbReference>
<evidence type="ECO:0000256" key="1">
    <source>
        <dbReference type="SAM" id="MobiDB-lite"/>
    </source>
</evidence>
<dbReference type="EMBL" id="NGFO01000040">
    <property type="protein sequence ID" value="OUC76134.1"/>
    <property type="molecule type" value="Genomic_DNA"/>
</dbReference>
<feature type="region of interest" description="Disordered" evidence="1">
    <location>
        <begin position="1"/>
        <end position="24"/>
    </location>
</feature>
<reference evidence="3 4" key="1">
    <citation type="submission" date="2017-05" db="EMBL/GenBank/DDBJ databases">
        <title>Biotechnological potential of actinobacteria isolated from South African environments.</title>
        <authorList>
            <person name="Le Roes-Hill M."/>
            <person name="Prins A."/>
            <person name="Durrell K.A."/>
        </authorList>
    </citation>
    <scope>NUCLEOTIDE SEQUENCE [LARGE SCALE GENOMIC DNA]</scope>
    <source>
        <strain evidence="3">BS2</strain>
    </source>
</reference>
<dbReference type="InterPro" id="IPR018713">
    <property type="entry name" value="MPAB/Lcp_cat_dom"/>
</dbReference>